<name>A0A4P7NY86_9GAMM</name>
<dbReference type="AlphaFoldDB" id="A0A4P7NY86"/>
<evidence type="ECO:0000313" key="3">
    <source>
        <dbReference type="Proteomes" id="UP000296201"/>
    </source>
</evidence>
<evidence type="ECO:0000313" key="2">
    <source>
        <dbReference type="EMBL" id="QBZ82733.1"/>
    </source>
</evidence>
<keyword evidence="3" id="KW-1185">Reference proteome</keyword>
<dbReference type="Gene3D" id="3.30.930.30">
    <property type="match status" value="1"/>
</dbReference>
<organism evidence="2 3">
    <name type="scientific">Hydrogenovibrio crunogenus</name>
    <dbReference type="NCBI Taxonomy" id="39765"/>
    <lineage>
        <taxon>Bacteria</taxon>
        <taxon>Pseudomonadati</taxon>
        <taxon>Pseudomonadota</taxon>
        <taxon>Gammaproteobacteria</taxon>
        <taxon>Thiotrichales</taxon>
        <taxon>Piscirickettsiaceae</taxon>
        <taxon>Hydrogenovibrio</taxon>
    </lineage>
</organism>
<protein>
    <submittedName>
        <fullName evidence="2">Mobilization protein A</fullName>
    </submittedName>
</protein>
<feature type="region of interest" description="Disordered" evidence="1">
    <location>
        <begin position="148"/>
        <end position="168"/>
    </location>
</feature>
<gene>
    <name evidence="2" type="primary">mobA_1</name>
    <name evidence="2" type="ORF">GHNINEIG_00769</name>
</gene>
<dbReference type="Proteomes" id="UP000296201">
    <property type="component" value="Chromosome"/>
</dbReference>
<dbReference type="RefSeq" id="WP_135795413.1">
    <property type="nucleotide sequence ID" value="NZ_CP032096.1"/>
</dbReference>
<dbReference type="EMBL" id="CP032096">
    <property type="protein sequence ID" value="QBZ82733.1"/>
    <property type="molecule type" value="Genomic_DNA"/>
</dbReference>
<accession>A0A4P7NY86</accession>
<dbReference type="OrthoDB" id="1634048at2"/>
<evidence type="ECO:0000256" key="1">
    <source>
        <dbReference type="SAM" id="MobiDB-lite"/>
    </source>
</evidence>
<reference evidence="2 3" key="1">
    <citation type="submission" date="2018-08" db="EMBL/GenBank/DDBJ databases">
        <title>Horizontal acquisition of hydrogen conversion ability and other habitat adaptations in Hydrogenovibrio crunogenus strains.</title>
        <authorList>
            <person name="Gonnella G."/>
            <person name="Adam N."/>
            <person name="Perner M."/>
        </authorList>
    </citation>
    <scope>NUCLEOTIDE SEQUENCE [LARGE SCALE GENOMIC DNA]</scope>
    <source>
        <strain evidence="2 3">SP-41</strain>
    </source>
</reference>
<proteinExistence type="predicted"/>
<sequence length="246" mass="28877">MSEVFLKIIKGKRLSDMSNQKKLVASKKNSNLSSYSPLNTMLYILRSQHSQTNKTDLLDYGKLNRPLWAKNFSEFWDECDKKERKGSVLFRHIIVFLPQKITLEESKNVAKVFSHHLADCFFGTPIPVIWALHAGENRRYKHIHIQFHDRPSNGGTNKDNHFKKTNPKVPSINEKSSQFLDRIKLKWLEFIDQYYPERQKLKFKGKYLKELNEPAKAPTEFQTAPSNNQLKNSETLRNSYEFEQSL</sequence>